<comment type="similarity">
    <text evidence="2">Belongs to the TRAFAC class translation factor GTPase superfamily. Classic translation factor GTPase family. BipA subfamily.</text>
</comment>
<dbReference type="InterPro" id="IPR035651">
    <property type="entry name" value="BipA_V"/>
</dbReference>
<dbReference type="Gene3D" id="3.30.70.870">
    <property type="entry name" value="Elongation Factor G (Translational Gtpase), domain 3"/>
    <property type="match status" value="1"/>
</dbReference>
<dbReference type="FunFam" id="3.40.50.300:FF:000055">
    <property type="entry name" value="GTP-binding protein TypA"/>
    <property type="match status" value="1"/>
</dbReference>
<dbReference type="Gene3D" id="2.40.30.10">
    <property type="entry name" value="Translation factors"/>
    <property type="match status" value="1"/>
</dbReference>
<dbReference type="InterPro" id="IPR047041">
    <property type="entry name" value="BipA_GTP-bd_dom"/>
</dbReference>
<dbReference type="InterPro" id="IPR000795">
    <property type="entry name" value="T_Tr_GTP-bd_dom"/>
</dbReference>
<dbReference type="GO" id="GO:0000027">
    <property type="term" value="P:ribosomal large subunit assembly"/>
    <property type="evidence" value="ECO:0007669"/>
    <property type="project" value="UniProtKB-UniRule"/>
</dbReference>
<dbReference type="CDD" id="cd03691">
    <property type="entry name" value="BipA_TypA_II"/>
    <property type="match status" value="1"/>
</dbReference>
<evidence type="ECO:0000259" key="3">
    <source>
        <dbReference type="PROSITE" id="PS51722"/>
    </source>
</evidence>
<dbReference type="RefSeq" id="WP_145109578.1">
    <property type="nucleotide sequence ID" value="NZ_CP036349.1"/>
</dbReference>
<dbReference type="InterPro" id="IPR006298">
    <property type="entry name" value="BipA"/>
</dbReference>
<dbReference type="InterPro" id="IPR048876">
    <property type="entry name" value="BipA_C"/>
</dbReference>
<sequence>MSHPLRGQAALRNVAIIAHVDHGKTTLVDQLLYQSGQYREAELDKLAGGQHGLVFDSNDLERERGITIFSKNCAIGYESLAGDRYRINLIDTPGHADFGGEVERVLTMADGCLLLVDAFEGPMPQTRFVLQKALAQGLKPIVVINKIDRPDSRPDEVVTEVFDLLIDLGADDHMLDFPVVYASGKQGFASLTPEGRPADMRVILEKIIEEVPPPHGEPDEPTQMLVTTIDYSDYVGRIAVGRVIAGAVSDRQRVAVIDRDGGITKQEIAQLFTFDGLGKIKTDRVECGDLCAVVGLDPIGMGYTIAAAESPRPAYAVKIDEPTLHMLFRVNDGPFAGREGDHVTSRKIGERLERELRSDVALRVEPGDTMEQYRVAGRGLMHLGILIENLRREGFELCVGKPQVVTKYEDGKKLEPVELLVIDVPEEFENAVMSLVGDRRAQVLKMGKKSSTSSYTHLEFSIPSRSLIGLRSRLLAATQGNAIVHHTVLGYEPPRGAVNLRSNGVMLASEAGQATAYSMDALDDRGVFFVRPGDQVYEGQIVGENCKSDDIVVNVVKAKKLTNMRASGKDDNAQVRPPRDMSLEACLEYIDDDELVEITPTSIRMRKVMLKEADRRRESRRSASASLV</sequence>
<name>A0A518K5Q9_9BACT</name>
<dbReference type="CDD" id="cd03710">
    <property type="entry name" value="BipA_TypA_C"/>
    <property type="match status" value="1"/>
</dbReference>
<dbReference type="Gene3D" id="3.30.70.240">
    <property type="match status" value="1"/>
</dbReference>
<dbReference type="FunFam" id="2.40.50.250:FF:000001">
    <property type="entry name" value="GTP-binding protein TypA"/>
    <property type="match status" value="1"/>
</dbReference>
<dbReference type="GO" id="GO:0000049">
    <property type="term" value="F:tRNA binding"/>
    <property type="evidence" value="ECO:0007669"/>
    <property type="project" value="UniProtKB-KW"/>
</dbReference>
<dbReference type="CDD" id="cd01891">
    <property type="entry name" value="TypA_BipA"/>
    <property type="match status" value="1"/>
</dbReference>
<keyword evidence="1 2" id="KW-0342">GTP-binding</keyword>
<dbReference type="Pfam" id="PF00009">
    <property type="entry name" value="GTP_EFTU"/>
    <property type="match status" value="1"/>
</dbReference>
<dbReference type="FunFam" id="3.30.70.870:FF:000003">
    <property type="entry name" value="GTP-binding protein TypA"/>
    <property type="match status" value="1"/>
</dbReference>
<keyword evidence="2" id="KW-0699">rRNA-binding</keyword>
<dbReference type="NCBIfam" id="TIGR01394">
    <property type="entry name" value="TypA_BipA"/>
    <property type="match status" value="1"/>
</dbReference>
<dbReference type="PROSITE" id="PS51722">
    <property type="entry name" value="G_TR_2"/>
    <property type="match status" value="1"/>
</dbReference>
<proteinExistence type="inferred from homology"/>
<dbReference type="KEGG" id="bmei:Spa11_13210"/>
<evidence type="ECO:0000256" key="1">
    <source>
        <dbReference type="ARBA" id="ARBA00023134"/>
    </source>
</evidence>
<dbReference type="GO" id="GO:0003924">
    <property type="term" value="F:GTPase activity"/>
    <property type="evidence" value="ECO:0007669"/>
    <property type="project" value="UniProtKB-UniRule"/>
</dbReference>
<dbReference type="InterPro" id="IPR047042">
    <property type="entry name" value="BipA_II"/>
</dbReference>
<dbReference type="Proteomes" id="UP000316426">
    <property type="component" value="Chromosome"/>
</dbReference>
<comment type="catalytic activity">
    <reaction evidence="2">
        <text>GTP + H2O = GDP + phosphate + H(+)</text>
        <dbReference type="Rhea" id="RHEA:19669"/>
        <dbReference type="ChEBI" id="CHEBI:15377"/>
        <dbReference type="ChEBI" id="CHEBI:15378"/>
        <dbReference type="ChEBI" id="CHEBI:37565"/>
        <dbReference type="ChEBI" id="CHEBI:43474"/>
        <dbReference type="ChEBI" id="CHEBI:58189"/>
    </reaction>
</comment>
<accession>A0A518K5Q9</accession>
<evidence type="ECO:0000313" key="5">
    <source>
        <dbReference type="Proteomes" id="UP000316426"/>
    </source>
</evidence>
<dbReference type="EC" id="3.6.5.-" evidence="2"/>
<dbReference type="HAMAP" id="MF_00849">
    <property type="entry name" value="BipA"/>
    <property type="match status" value="1"/>
</dbReference>
<dbReference type="InterPro" id="IPR047043">
    <property type="entry name" value="BipA_III"/>
</dbReference>
<dbReference type="InterPro" id="IPR027417">
    <property type="entry name" value="P-loop_NTPase"/>
</dbReference>
<dbReference type="GO" id="GO:0005525">
    <property type="term" value="F:GTP binding"/>
    <property type="evidence" value="ECO:0007669"/>
    <property type="project" value="UniProtKB-UniRule"/>
</dbReference>
<dbReference type="GO" id="GO:0043022">
    <property type="term" value="F:ribosome binding"/>
    <property type="evidence" value="ECO:0007669"/>
    <property type="project" value="UniProtKB-UniRule"/>
</dbReference>
<dbReference type="NCBIfam" id="TIGR00231">
    <property type="entry name" value="small_GTP"/>
    <property type="match status" value="1"/>
</dbReference>
<gene>
    <name evidence="4" type="primary">typA</name>
    <name evidence="2" type="synonym">bipA</name>
    <name evidence="4" type="ORF">Spa11_13210</name>
</gene>
<evidence type="ECO:0000313" key="4">
    <source>
        <dbReference type="EMBL" id="QDV73129.1"/>
    </source>
</evidence>
<protein>
    <recommendedName>
        <fullName evidence="2">Large ribosomal subunit assembly factor BipA</fullName>
        <ecNumber evidence="2">3.6.5.-</ecNumber>
    </recommendedName>
    <alternativeName>
        <fullName evidence="2">GTP-binding protein BipA</fullName>
    </alternativeName>
</protein>
<dbReference type="PRINTS" id="PR00315">
    <property type="entry name" value="ELONGATNFCT"/>
</dbReference>
<dbReference type="InterPro" id="IPR005225">
    <property type="entry name" value="Small_GTP-bd"/>
</dbReference>
<dbReference type="Pfam" id="PF00679">
    <property type="entry name" value="EFG_C"/>
    <property type="match status" value="1"/>
</dbReference>
<keyword evidence="2" id="KW-0694">RNA-binding</keyword>
<organism evidence="4 5">
    <name type="scientific">Botrimarina mediterranea</name>
    <dbReference type="NCBI Taxonomy" id="2528022"/>
    <lineage>
        <taxon>Bacteria</taxon>
        <taxon>Pseudomonadati</taxon>
        <taxon>Planctomycetota</taxon>
        <taxon>Planctomycetia</taxon>
        <taxon>Pirellulales</taxon>
        <taxon>Lacipirellulaceae</taxon>
        <taxon>Botrimarina</taxon>
    </lineage>
</organism>
<dbReference type="PANTHER" id="PTHR42908:SF8">
    <property type="entry name" value="TR-TYPE G DOMAIN-CONTAINING PROTEIN"/>
    <property type="match status" value="1"/>
</dbReference>
<dbReference type="Gene3D" id="2.40.50.250">
    <property type="entry name" value="bipa protein"/>
    <property type="match status" value="1"/>
</dbReference>
<keyword evidence="2" id="KW-0690">Ribosome biogenesis</keyword>
<dbReference type="GO" id="GO:0019843">
    <property type="term" value="F:rRNA binding"/>
    <property type="evidence" value="ECO:0007669"/>
    <property type="project" value="UniProtKB-KW"/>
</dbReference>
<dbReference type="CDD" id="cd16263">
    <property type="entry name" value="BipA_III"/>
    <property type="match status" value="1"/>
</dbReference>
<feature type="binding site" evidence="2">
    <location>
        <begin position="145"/>
        <end position="148"/>
    </location>
    <ligand>
        <name>GTP</name>
        <dbReference type="ChEBI" id="CHEBI:37565"/>
    </ligand>
</feature>
<dbReference type="InterPro" id="IPR035647">
    <property type="entry name" value="EFG_III/V"/>
</dbReference>
<dbReference type="InterPro" id="IPR000640">
    <property type="entry name" value="EFG_V-like"/>
</dbReference>
<comment type="function">
    <text evidence="2">A 50S ribosomal subunit assembly protein with GTPase activity, required for 50S subunit assembly at low temperatures, may also play a role in translation. Binds GTP and analogs. Binds the 70S ribosome between the 30S and 50S subunits, in a similar position as ribosome-bound EF-G; it contacts a number of ribosomal proteins, both rRNAs and the A-site tRNA.</text>
</comment>
<dbReference type="InterPro" id="IPR009000">
    <property type="entry name" value="Transl_B-barrel_sf"/>
</dbReference>
<keyword evidence="2" id="KW-0547">Nucleotide-binding</keyword>
<dbReference type="InterPro" id="IPR042116">
    <property type="entry name" value="TypA/BipA_C"/>
</dbReference>
<evidence type="ECO:0000256" key="2">
    <source>
        <dbReference type="HAMAP-Rule" id="MF_00849"/>
    </source>
</evidence>
<feature type="domain" description="Tr-type G" evidence="3">
    <location>
        <begin position="9"/>
        <end position="215"/>
    </location>
</feature>
<dbReference type="GO" id="GO:0005829">
    <property type="term" value="C:cytosol"/>
    <property type="evidence" value="ECO:0007669"/>
    <property type="project" value="TreeGrafter"/>
</dbReference>
<comment type="subcellular location">
    <subcellularLocation>
        <location evidence="2">Cytoplasm</location>
    </subcellularLocation>
    <text evidence="2">Binds to ribosomes.</text>
</comment>
<dbReference type="AlphaFoldDB" id="A0A518K5Q9"/>
<dbReference type="FunFam" id="3.30.70.240:FF:000002">
    <property type="entry name" value="GTP-binding protein TypA"/>
    <property type="match status" value="1"/>
</dbReference>
<dbReference type="PANTHER" id="PTHR42908">
    <property type="entry name" value="TRANSLATION ELONGATION FACTOR-RELATED"/>
    <property type="match status" value="1"/>
</dbReference>
<dbReference type="SUPFAM" id="SSF54980">
    <property type="entry name" value="EF-G C-terminal domain-like"/>
    <property type="match status" value="2"/>
</dbReference>
<dbReference type="GO" id="GO:1990904">
    <property type="term" value="C:ribonucleoprotein complex"/>
    <property type="evidence" value="ECO:0007669"/>
    <property type="project" value="TreeGrafter"/>
</dbReference>
<dbReference type="SUPFAM" id="SSF52540">
    <property type="entry name" value="P-loop containing nucleoside triphosphate hydrolases"/>
    <property type="match status" value="1"/>
</dbReference>
<dbReference type="Gene3D" id="3.40.50.300">
    <property type="entry name" value="P-loop containing nucleotide triphosphate hydrolases"/>
    <property type="match status" value="1"/>
</dbReference>
<dbReference type="Pfam" id="PF21018">
    <property type="entry name" value="BipA_C"/>
    <property type="match status" value="1"/>
</dbReference>
<dbReference type="SUPFAM" id="SSF50447">
    <property type="entry name" value="Translation proteins"/>
    <property type="match status" value="1"/>
</dbReference>
<comment type="subunit">
    <text evidence="2">Monomer.</text>
</comment>
<dbReference type="EMBL" id="CP036349">
    <property type="protein sequence ID" value="QDV73129.1"/>
    <property type="molecule type" value="Genomic_DNA"/>
</dbReference>
<reference evidence="4 5" key="1">
    <citation type="submission" date="2019-02" db="EMBL/GenBank/DDBJ databases">
        <title>Deep-cultivation of Planctomycetes and their phenomic and genomic characterization uncovers novel biology.</title>
        <authorList>
            <person name="Wiegand S."/>
            <person name="Jogler M."/>
            <person name="Boedeker C."/>
            <person name="Pinto D."/>
            <person name="Vollmers J."/>
            <person name="Rivas-Marin E."/>
            <person name="Kohn T."/>
            <person name="Peeters S.H."/>
            <person name="Heuer A."/>
            <person name="Rast P."/>
            <person name="Oberbeckmann S."/>
            <person name="Bunk B."/>
            <person name="Jeske O."/>
            <person name="Meyerdierks A."/>
            <person name="Storesund J.E."/>
            <person name="Kallscheuer N."/>
            <person name="Luecker S."/>
            <person name="Lage O.M."/>
            <person name="Pohl T."/>
            <person name="Merkel B.J."/>
            <person name="Hornburger P."/>
            <person name="Mueller R.-W."/>
            <person name="Bruemmer F."/>
            <person name="Labrenz M."/>
            <person name="Spormann A.M."/>
            <person name="Op den Camp H."/>
            <person name="Overmann J."/>
            <person name="Amann R."/>
            <person name="Jetten M.S.M."/>
            <person name="Mascher T."/>
            <person name="Medema M.H."/>
            <person name="Devos D.P."/>
            <person name="Kaster A.-K."/>
            <person name="Ovreas L."/>
            <person name="Rohde M."/>
            <person name="Galperin M.Y."/>
            <person name="Jogler C."/>
        </authorList>
    </citation>
    <scope>NUCLEOTIDE SEQUENCE [LARGE SCALE GENOMIC DNA]</scope>
    <source>
        <strain evidence="4 5">Spa11</strain>
    </source>
</reference>
<keyword evidence="2" id="KW-0820">tRNA-binding</keyword>
<feature type="binding site" evidence="2">
    <location>
        <begin position="21"/>
        <end position="26"/>
    </location>
    <ligand>
        <name>GTP</name>
        <dbReference type="ChEBI" id="CHEBI:37565"/>
    </ligand>
</feature>
<keyword evidence="2" id="KW-0963">Cytoplasm</keyword>
<keyword evidence="5" id="KW-1185">Reference proteome</keyword>
<keyword evidence="2" id="KW-0378">Hydrolase</keyword>